<reference evidence="2" key="1">
    <citation type="submission" date="2023-10" db="EMBL/GenBank/DDBJ databases">
        <authorList>
            <person name="Chen Y."/>
            <person name="Shah S."/>
            <person name="Dougan E. K."/>
            <person name="Thang M."/>
            <person name="Chan C."/>
        </authorList>
    </citation>
    <scope>NUCLEOTIDE SEQUENCE [LARGE SCALE GENOMIC DNA]</scope>
</reference>
<evidence type="ECO:0000313" key="3">
    <source>
        <dbReference type="Proteomes" id="UP001189429"/>
    </source>
</evidence>
<accession>A0ABN9XVW4</accession>
<proteinExistence type="predicted"/>
<sequence length="139" mass="15549">DGAGFLNALEKARETLPPPLKNQPVLPINVVAFDYELEGDQAGLALLNRLAGPDGLSSIDTSAQDLLALDKMLKSVQTKKKQLDKLNKKLDKMEDLSEQVAEMRQLFQMQISLQRMLESDLEMLDFALKREEPVTVPEI</sequence>
<evidence type="ECO:0000256" key="1">
    <source>
        <dbReference type="SAM" id="Coils"/>
    </source>
</evidence>
<dbReference type="EMBL" id="CAUYUJ010021380">
    <property type="protein sequence ID" value="CAK0904251.1"/>
    <property type="molecule type" value="Genomic_DNA"/>
</dbReference>
<organism evidence="2 3">
    <name type="scientific">Prorocentrum cordatum</name>
    <dbReference type="NCBI Taxonomy" id="2364126"/>
    <lineage>
        <taxon>Eukaryota</taxon>
        <taxon>Sar</taxon>
        <taxon>Alveolata</taxon>
        <taxon>Dinophyceae</taxon>
        <taxon>Prorocentrales</taxon>
        <taxon>Prorocentraceae</taxon>
        <taxon>Prorocentrum</taxon>
    </lineage>
</organism>
<evidence type="ECO:0000313" key="2">
    <source>
        <dbReference type="EMBL" id="CAK0904251.1"/>
    </source>
</evidence>
<dbReference type="Proteomes" id="UP001189429">
    <property type="component" value="Unassembled WGS sequence"/>
</dbReference>
<keyword evidence="1" id="KW-0175">Coiled coil</keyword>
<feature type="non-terminal residue" evidence="2">
    <location>
        <position position="1"/>
    </location>
</feature>
<comment type="caution">
    <text evidence="2">The sequence shown here is derived from an EMBL/GenBank/DDBJ whole genome shotgun (WGS) entry which is preliminary data.</text>
</comment>
<name>A0ABN9XVW4_9DINO</name>
<feature type="coiled-coil region" evidence="1">
    <location>
        <begin position="69"/>
        <end position="106"/>
    </location>
</feature>
<gene>
    <name evidence="2" type="ORF">PCOR1329_LOCUS80346</name>
</gene>
<protein>
    <submittedName>
        <fullName evidence="2">Uncharacterized protein</fullName>
    </submittedName>
</protein>
<keyword evidence="3" id="KW-1185">Reference proteome</keyword>